<proteinExistence type="predicted"/>
<reference evidence="1" key="1">
    <citation type="journal article" date="2013" name="Genetics">
        <title>The draft genome and transcriptome of Panagrellus redivivus are shaped by the harsh demands of a free-living lifestyle.</title>
        <authorList>
            <person name="Srinivasan J."/>
            <person name="Dillman A.R."/>
            <person name="Macchietto M.G."/>
            <person name="Heikkinen L."/>
            <person name="Lakso M."/>
            <person name="Fracchia K.M."/>
            <person name="Antoshechkin I."/>
            <person name="Mortazavi A."/>
            <person name="Wong G."/>
            <person name="Sternberg P.W."/>
        </authorList>
    </citation>
    <scope>NUCLEOTIDE SEQUENCE [LARGE SCALE GENOMIC DNA]</scope>
    <source>
        <strain evidence="1">MT8872</strain>
    </source>
</reference>
<reference evidence="2" key="2">
    <citation type="submission" date="2020-10" db="UniProtKB">
        <authorList>
            <consortium name="WormBaseParasite"/>
        </authorList>
    </citation>
    <scope>IDENTIFICATION</scope>
</reference>
<dbReference type="AlphaFoldDB" id="A0A7E4ZRA5"/>
<dbReference type="WBParaSite" id="Pan_g12438.t1">
    <property type="protein sequence ID" value="Pan_g12438.t1"/>
    <property type="gene ID" value="Pan_g12438"/>
</dbReference>
<protein>
    <submittedName>
        <fullName evidence="2">DNA helicase</fullName>
    </submittedName>
</protein>
<evidence type="ECO:0000313" key="2">
    <source>
        <dbReference type="WBParaSite" id="Pan_g12438.t1"/>
    </source>
</evidence>
<dbReference type="Proteomes" id="UP000492821">
    <property type="component" value="Unassembled WGS sequence"/>
</dbReference>
<name>A0A7E4ZRA5_PANRE</name>
<sequence>MDRIALFIPPFGLIATRDKLTLVRGDSHGEVIENMYKAAPYVKAVYVFTQTPLYSRISAWMAILLSVGYKNIKLVNATSWFNTELMQRSPVKWVVGECVALLCLKTSTFTIYQKTVDGYAQVGDNVSCEVTHFDKCPALKHVIVYAASEVPDSDKAALKNGFPRQTVHFIGNKGRNWLKCIWDEYDGKVENFLPAIFTLILRFKYGNNYHVENVDYSQLPYEKTFELDIEDARNLEPSVEYSDALQADELDIYNFVAGKSRVLKITYEVGFAFIPEIFVTVASEKDTVKGVVYSIDFVKNRSYNDDKPDDDSTSVDNSDYFTGTLVTSDGAAVVVKRSNDISDVFKQLGAKKGSAKLRGVFVDYPKHIIFPLDAHRAVVNALPSPKTKVCVGRTHSEWAIHLRNSGVKLMLGECVIVTNWITYHGPYKEYFHLLNTENGFQTIGKYTGELPDVAYDKVVVIVKRMESGFKDVAESLFPSKKVVFSERSKLPKNVRHDFAWQYFNGMNFYGYLVLPFRGMFFGAISGMHGDKIDTTCSYNCGTYESQIACLLEKIPNDVLFGRLSSHFFVSANYVGYKEGANLINIPMPKSTFVHVKARIDDKLIPAVTYTEADSPLFTVVTCKKSVVKKRKNASKSQNDEKNLPTKATVAFGSDSSETRSVKSVSDGYPAASDATNAAKVDCPSEFRVSENTQITSDVPNVQLPAVVLTFTENNQVLIMAGTDYTGDKEISAYLRLKYTNGTPEFLVGAKAKETTKKSRKHLIYDIPGLLAANSKRNCENTTWAFETSRADDGSLLIHLNAKDRTSPVVAFGHIVRSVLQHVKNNLPAMLDRVGIRLPSEAAISMEDLSAISSKLGVNLELL</sequence>
<keyword evidence="1" id="KW-1185">Reference proteome</keyword>
<accession>A0A7E4ZRA5</accession>
<evidence type="ECO:0000313" key="1">
    <source>
        <dbReference type="Proteomes" id="UP000492821"/>
    </source>
</evidence>
<organism evidence="1 2">
    <name type="scientific">Panagrellus redivivus</name>
    <name type="common">Microworm</name>
    <dbReference type="NCBI Taxonomy" id="6233"/>
    <lineage>
        <taxon>Eukaryota</taxon>
        <taxon>Metazoa</taxon>
        <taxon>Ecdysozoa</taxon>
        <taxon>Nematoda</taxon>
        <taxon>Chromadorea</taxon>
        <taxon>Rhabditida</taxon>
        <taxon>Tylenchina</taxon>
        <taxon>Panagrolaimomorpha</taxon>
        <taxon>Panagrolaimoidea</taxon>
        <taxon>Panagrolaimidae</taxon>
        <taxon>Panagrellus</taxon>
    </lineage>
</organism>